<keyword evidence="3" id="KW-0862">Zinc</keyword>
<dbReference type="PANTHER" id="PTHR14609">
    <property type="entry name" value="RING FINGER PROTEIN 219"/>
    <property type="match status" value="1"/>
</dbReference>
<accession>A0A7L1NLU2</accession>
<evidence type="ECO:0000256" key="5">
    <source>
        <dbReference type="SAM" id="Coils"/>
    </source>
</evidence>
<feature type="region of interest" description="Disordered" evidence="6">
    <location>
        <begin position="475"/>
        <end position="495"/>
    </location>
</feature>
<dbReference type="InterPro" id="IPR039209">
    <property type="entry name" value="OBI1"/>
</dbReference>
<dbReference type="PANTHER" id="PTHR14609:SF1">
    <property type="entry name" value="ORC UBIQUITIN LIGASE 1"/>
    <property type="match status" value="1"/>
</dbReference>
<protein>
    <submittedName>
        <fullName evidence="8">RN219 protein</fullName>
    </submittedName>
</protein>
<sequence length="712" mass="79377">MSQHGPSVTLSLTLPITCHICLGKVRQPVICVNNHVFCSVCIEVWLKNNNQCPACRIPITPENPCKEIIGGTSESDLVFSPTVRKHLRKTRLELLHKEYEDEIETLQKEVEDLRGKNLSLQAQLKSLLDPTTSVLSCQSEKTSQSANEAGTSGPETPEEWSKKLKAANDLYEKVMGNVEKLKEANKKLSMENNNLLRENLRLKAEVDSRSPQKFGRFTVAALQSKVEQSEREMNRLKKALERSDKYIEEMECQLSQLKNAGKGTQTVGAASERALPTDAEGAESNEDTACLNIQVEEKKALTTSQSPDSLEQMTTDGSCLSASSQDGSNASSTQCPPKKELFPGCHGVLIDENTTNMDACLEERWNKIEECTPYKDEELYDLPPPCTPFLSLSRLRLNTPDGKENARKPSMFLRKLKFEEFCDTADDCSKDSPEHSTSSCNSEKKLNCFTPRKSGFWGTCPTSFAENLDFDGSERNSVAGQSDETSAKSSDKTSSCLPKRLHTLCSSEMNRTRTSSEASMDAAYLDKISELDSMMSESDNSKSPCYNFKSSDLDNSSKSTACSKLLDETKKLEEMNEEQSMKCPETNHLTVDRTVWKPATFSILSSSEQDTNDHFPLFTGENMVARDTKSPNGLFQRDFSQSSLFSNSQRLFEEQKFGSSFLKMSSDLHNQLNPPWVSSFIADRKNKNTSQSTKRKIQSSLSSASPSKTTKN</sequence>
<dbReference type="InterPro" id="IPR013083">
    <property type="entry name" value="Znf_RING/FYVE/PHD"/>
</dbReference>
<proteinExistence type="predicted"/>
<dbReference type="GO" id="GO:0004842">
    <property type="term" value="F:ubiquitin-protein transferase activity"/>
    <property type="evidence" value="ECO:0007669"/>
    <property type="project" value="InterPro"/>
</dbReference>
<dbReference type="AlphaFoldDB" id="A0A7L1NLU2"/>
<feature type="non-terminal residue" evidence="8">
    <location>
        <position position="1"/>
    </location>
</feature>
<dbReference type="SUPFAM" id="SSF57850">
    <property type="entry name" value="RING/U-box"/>
    <property type="match status" value="1"/>
</dbReference>
<reference evidence="8 9" key="1">
    <citation type="submission" date="2019-09" db="EMBL/GenBank/DDBJ databases">
        <title>Bird 10,000 Genomes (B10K) Project - Family phase.</title>
        <authorList>
            <person name="Zhang G."/>
        </authorList>
    </citation>
    <scope>NUCLEOTIDE SEQUENCE [LARGE SCALE GENOMIC DNA]</scope>
    <source>
        <strain evidence="8">B10K-DU-002-35</strain>
        <tissue evidence="8">Muscle</tissue>
    </source>
</reference>
<evidence type="ECO:0000259" key="7">
    <source>
        <dbReference type="PROSITE" id="PS50089"/>
    </source>
</evidence>
<dbReference type="GO" id="GO:0006275">
    <property type="term" value="P:regulation of DNA replication"/>
    <property type="evidence" value="ECO:0007669"/>
    <property type="project" value="InterPro"/>
</dbReference>
<keyword evidence="1" id="KW-0479">Metal-binding</keyword>
<feature type="region of interest" description="Disordered" evidence="6">
    <location>
        <begin position="301"/>
        <end position="336"/>
    </location>
</feature>
<dbReference type="GO" id="GO:0006513">
    <property type="term" value="P:protein monoubiquitination"/>
    <property type="evidence" value="ECO:0007669"/>
    <property type="project" value="InterPro"/>
</dbReference>
<keyword evidence="2 4" id="KW-0863">Zinc-finger</keyword>
<feature type="compositionally biased region" description="Polar residues" evidence="6">
    <location>
        <begin position="475"/>
        <end position="484"/>
    </location>
</feature>
<evidence type="ECO:0000313" key="9">
    <source>
        <dbReference type="Proteomes" id="UP000565785"/>
    </source>
</evidence>
<evidence type="ECO:0000313" key="8">
    <source>
        <dbReference type="EMBL" id="NXO00057.1"/>
    </source>
</evidence>
<feature type="compositionally biased region" description="Low complexity" evidence="6">
    <location>
        <begin position="321"/>
        <end position="332"/>
    </location>
</feature>
<dbReference type="GO" id="GO:0008270">
    <property type="term" value="F:zinc ion binding"/>
    <property type="evidence" value="ECO:0007669"/>
    <property type="project" value="UniProtKB-KW"/>
</dbReference>
<gene>
    <name evidence="8" type="primary">Rnf219</name>
    <name evidence="8" type="ORF">RHICYA_R02719</name>
</gene>
<dbReference type="InterPro" id="IPR001841">
    <property type="entry name" value="Znf_RING"/>
</dbReference>
<keyword evidence="5" id="KW-0175">Coiled coil</keyword>
<dbReference type="Gene3D" id="3.30.40.10">
    <property type="entry name" value="Zinc/RING finger domain, C3HC4 (zinc finger)"/>
    <property type="match status" value="1"/>
</dbReference>
<evidence type="ECO:0000256" key="2">
    <source>
        <dbReference type="ARBA" id="ARBA00022771"/>
    </source>
</evidence>
<dbReference type="CDD" id="cd16562">
    <property type="entry name" value="RING-HC_RNF219"/>
    <property type="match status" value="1"/>
</dbReference>
<evidence type="ECO:0000256" key="3">
    <source>
        <dbReference type="ARBA" id="ARBA00022833"/>
    </source>
</evidence>
<feature type="coiled-coil region" evidence="5">
    <location>
        <begin position="164"/>
        <end position="260"/>
    </location>
</feature>
<feature type="non-terminal residue" evidence="8">
    <location>
        <position position="712"/>
    </location>
</feature>
<dbReference type="OrthoDB" id="6105938at2759"/>
<feature type="region of interest" description="Disordered" evidence="6">
    <location>
        <begin position="683"/>
        <end position="712"/>
    </location>
</feature>
<feature type="compositionally biased region" description="Low complexity" evidence="6">
    <location>
        <begin position="699"/>
        <end position="712"/>
    </location>
</feature>
<keyword evidence="9" id="KW-1185">Reference proteome</keyword>
<dbReference type="Pfam" id="PF13923">
    <property type="entry name" value="zf-C3HC4_2"/>
    <property type="match status" value="1"/>
</dbReference>
<comment type="caution">
    <text evidence="8">The sequence shown here is derived from an EMBL/GenBank/DDBJ whole genome shotgun (WGS) entry which is preliminary data.</text>
</comment>
<feature type="domain" description="RING-type" evidence="7">
    <location>
        <begin position="18"/>
        <end position="56"/>
    </location>
</feature>
<evidence type="ECO:0000256" key="1">
    <source>
        <dbReference type="ARBA" id="ARBA00022723"/>
    </source>
</evidence>
<feature type="coiled-coil region" evidence="5">
    <location>
        <begin position="89"/>
        <end position="123"/>
    </location>
</feature>
<evidence type="ECO:0000256" key="6">
    <source>
        <dbReference type="SAM" id="MobiDB-lite"/>
    </source>
</evidence>
<dbReference type="Proteomes" id="UP000565785">
    <property type="component" value="Unassembled WGS sequence"/>
</dbReference>
<organism evidence="8 9">
    <name type="scientific">Rhinopomastus cyanomelas</name>
    <name type="common">Common scimitarbill</name>
    <dbReference type="NCBI Taxonomy" id="113115"/>
    <lineage>
        <taxon>Eukaryota</taxon>
        <taxon>Metazoa</taxon>
        <taxon>Chordata</taxon>
        <taxon>Craniata</taxon>
        <taxon>Vertebrata</taxon>
        <taxon>Euteleostomi</taxon>
        <taxon>Archelosauria</taxon>
        <taxon>Archosauria</taxon>
        <taxon>Dinosauria</taxon>
        <taxon>Saurischia</taxon>
        <taxon>Theropoda</taxon>
        <taxon>Coelurosauria</taxon>
        <taxon>Aves</taxon>
        <taxon>Neognathae</taxon>
        <taxon>Neoaves</taxon>
        <taxon>Telluraves</taxon>
        <taxon>Coraciimorphae</taxon>
        <taxon>Bucerotiformes</taxon>
        <taxon>Rhinopomastidae</taxon>
        <taxon>Rhinopomastus</taxon>
    </lineage>
</organism>
<feature type="region of interest" description="Disordered" evidence="6">
    <location>
        <begin position="136"/>
        <end position="160"/>
    </location>
</feature>
<dbReference type="EMBL" id="VXBP01007012">
    <property type="protein sequence ID" value="NXO00057.1"/>
    <property type="molecule type" value="Genomic_DNA"/>
</dbReference>
<name>A0A7L1NLU2_RHICY</name>
<feature type="compositionally biased region" description="Polar residues" evidence="6">
    <location>
        <begin position="136"/>
        <end position="154"/>
    </location>
</feature>
<dbReference type="InterPro" id="IPR035691">
    <property type="entry name" value="OBI1_RING-HC"/>
</dbReference>
<feature type="compositionally biased region" description="Polar residues" evidence="6">
    <location>
        <begin position="301"/>
        <end position="320"/>
    </location>
</feature>
<dbReference type="PROSITE" id="PS50089">
    <property type="entry name" value="ZF_RING_2"/>
    <property type="match status" value="1"/>
</dbReference>
<evidence type="ECO:0000256" key="4">
    <source>
        <dbReference type="PROSITE-ProRule" id="PRU00175"/>
    </source>
</evidence>